<dbReference type="InterPro" id="IPR007197">
    <property type="entry name" value="rSAM"/>
</dbReference>
<dbReference type="PANTHER" id="PTHR11228">
    <property type="entry name" value="RADICAL SAM DOMAIN PROTEIN"/>
    <property type="match status" value="1"/>
</dbReference>
<proteinExistence type="predicted"/>
<dbReference type="InterPro" id="IPR024628">
    <property type="entry name" value="Sulfotransferase_Stf0_dom"/>
</dbReference>
<reference evidence="8 9" key="1">
    <citation type="journal article" date="2020" name="Arch. Microbiol.">
        <title>The genome sequence of the giant phototrophic gammaproteobacterium Thiospirillum jenense gives insight into its physiological properties and phylogenetic relationships.</title>
        <authorList>
            <person name="Imhoff J.F."/>
            <person name="Meyer T.E."/>
            <person name="Kyndt J.A."/>
        </authorList>
    </citation>
    <scope>NUCLEOTIDE SEQUENCE [LARGE SCALE GENOMIC DNA]</scope>
    <source>
        <strain evidence="8 9">DSM 216</strain>
    </source>
</reference>
<accession>A0A839HFP6</accession>
<keyword evidence="5" id="KW-0408">Iron</keyword>
<protein>
    <submittedName>
        <fullName evidence="8">SPASM domain-containing protein</fullName>
    </submittedName>
</protein>
<dbReference type="Pfam" id="PF09037">
    <property type="entry name" value="Sulphotransf"/>
    <property type="match status" value="1"/>
</dbReference>
<evidence type="ECO:0000313" key="8">
    <source>
        <dbReference type="EMBL" id="MBB1126018.1"/>
    </source>
</evidence>
<dbReference type="Pfam" id="PF13186">
    <property type="entry name" value="SPASM"/>
    <property type="match status" value="1"/>
</dbReference>
<dbReference type="SFLD" id="SFLDS00029">
    <property type="entry name" value="Radical_SAM"/>
    <property type="match status" value="1"/>
</dbReference>
<dbReference type="Proteomes" id="UP000548632">
    <property type="component" value="Unassembled WGS sequence"/>
</dbReference>
<evidence type="ECO:0000259" key="7">
    <source>
        <dbReference type="PROSITE" id="PS51918"/>
    </source>
</evidence>
<dbReference type="SUPFAM" id="SSF52540">
    <property type="entry name" value="P-loop containing nucleoside triphosphate hydrolases"/>
    <property type="match status" value="1"/>
</dbReference>
<dbReference type="SFLD" id="SFLDG01067">
    <property type="entry name" value="SPASM/twitch_domain_containing"/>
    <property type="match status" value="1"/>
</dbReference>
<comment type="cofactor">
    <cofactor evidence="1">
        <name>[4Fe-4S] cluster</name>
        <dbReference type="ChEBI" id="CHEBI:49883"/>
    </cofactor>
</comment>
<dbReference type="CDD" id="cd21109">
    <property type="entry name" value="SPASM"/>
    <property type="match status" value="1"/>
</dbReference>
<dbReference type="InterPro" id="IPR027417">
    <property type="entry name" value="P-loop_NTPase"/>
</dbReference>
<dbReference type="PANTHER" id="PTHR11228:SF7">
    <property type="entry name" value="PQQA PEPTIDE CYCLASE"/>
    <property type="match status" value="1"/>
</dbReference>
<gene>
    <name evidence="8" type="ORF">HUK38_07210</name>
</gene>
<dbReference type="Gene3D" id="3.20.20.70">
    <property type="entry name" value="Aldolase class I"/>
    <property type="match status" value="1"/>
</dbReference>
<dbReference type="GO" id="GO:0046872">
    <property type="term" value="F:metal ion binding"/>
    <property type="evidence" value="ECO:0007669"/>
    <property type="project" value="UniProtKB-KW"/>
</dbReference>
<sequence length="903" mass="102715">MSESSVILPMWWGNRIESIQQYIGAANGDCRPQWPLELFLEVSNVCDLRCAMCPTFSGLSPSRFFSIKEQERGFLDFATLKNQLDAILQRALIVHCFSYGEPTLHPHFNEILEQLSHYRVLIDFFTNGMHLNTALCEQLVQCHVFAITVSFSGANKADYESIYLESDFDQVLNGLRQLTDVKRAHNSAYPRIEINSLAFEHHVQNLPDFVDLMASCGAEIIHLKTLQTFETTKELRGHCSIFRHWIDGQFIQSAQEHAKQHGIILSCEQYLRTAVNDETSWQQKRGDVTATLPLNQLANHAQQIEPTRPPIGYQTPPTVNCMTLSPTELAAVLRFEPLINSSDQTAPFYCFEPFKTMYIRRSGDIKPCCFAQDQTAPTLGQLNTNSAVAIWNGAPWQAIRDGIIQQRYPQALCEICLRDQYGPRQQVIPDQLQQYQRWLSQTWQIELPFIIPNTTLPNHKIVQCWQRTTDEQTLLATIRRLTPFGVSKHWLTGHLDGLNHYYLHGWLYSPQTPKLRLRVTVNVNGQMWKTLIADQLREDVKAAGHGDGQYGFGILIPDWPSGTLIEVYLADTPWLLGRIETTTATDTQNNAPSSIVPVDLLGDPLLFPVELPTGHESECSHNTSAPPQALLLPYDAGIYEQEILRYFHQSPSDLAAEITALVNSGAILNRPLVVIAFTNRSGSNLLAESLAATGLVTCAEEALNLSQVINTCDDLHLTQLGDYFVKLHHTEPETPALAIKLSWDQLYFLTHIGVLPYLWPDVRFMWMMRADLLAQSLSLCVARQMQCWKGAYPTVLLNQHLATLTAADLIAPLNEITEAHRQFWRWFAVYGIEPVIVEYNELTAAPMVETRRVLTELNLLPNGWQWQFDATRIQIIKQRTPAMEQCLLRLRQQLQLFPELHHY</sequence>
<dbReference type="AlphaFoldDB" id="A0A839HFP6"/>
<evidence type="ECO:0000256" key="1">
    <source>
        <dbReference type="ARBA" id="ARBA00001966"/>
    </source>
</evidence>
<evidence type="ECO:0000256" key="6">
    <source>
        <dbReference type="ARBA" id="ARBA00023014"/>
    </source>
</evidence>
<keyword evidence="6" id="KW-0411">Iron-sulfur</keyword>
<dbReference type="GO" id="GO:0003824">
    <property type="term" value="F:catalytic activity"/>
    <property type="evidence" value="ECO:0007669"/>
    <property type="project" value="InterPro"/>
</dbReference>
<dbReference type="GO" id="GO:0051536">
    <property type="term" value="F:iron-sulfur cluster binding"/>
    <property type="evidence" value="ECO:0007669"/>
    <property type="project" value="UniProtKB-KW"/>
</dbReference>
<organism evidence="8 9">
    <name type="scientific">Thiospirillum jenense</name>
    <dbReference type="NCBI Taxonomy" id="1653858"/>
    <lineage>
        <taxon>Bacteria</taxon>
        <taxon>Pseudomonadati</taxon>
        <taxon>Pseudomonadota</taxon>
        <taxon>Gammaproteobacteria</taxon>
        <taxon>Chromatiales</taxon>
        <taxon>Chromatiaceae</taxon>
        <taxon>Thiospirillum</taxon>
    </lineage>
</organism>
<evidence type="ECO:0000313" key="9">
    <source>
        <dbReference type="Proteomes" id="UP000548632"/>
    </source>
</evidence>
<dbReference type="InterPro" id="IPR034391">
    <property type="entry name" value="AdoMet-like_SPASM_containing"/>
</dbReference>
<dbReference type="Pfam" id="PF04055">
    <property type="entry name" value="Radical_SAM"/>
    <property type="match status" value="1"/>
</dbReference>
<keyword evidence="9" id="KW-1185">Reference proteome</keyword>
<keyword evidence="3" id="KW-0949">S-adenosyl-L-methionine</keyword>
<dbReference type="EMBL" id="JABVCQ010000012">
    <property type="protein sequence ID" value="MBB1126018.1"/>
    <property type="molecule type" value="Genomic_DNA"/>
</dbReference>
<evidence type="ECO:0000256" key="2">
    <source>
        <dbReference type="ARBA" id="ARBA00022485"/>
    </source>
</evidence>
<name>A0A839HFP6_9GAMM</name>
<evidence type="ECO:0000256" key="3">
    <source>
        <dbReference type="ARBA" id="ARBA00022691"/>
    </source>
</evidence>
<dbReference type="InterPro" id="IPR013785">
    <property type="entry name" value="Aldolase_TIM"/>
</dbReference>
<dbReference type="InterPro" id="IPR050377">
    <property type="entry name" value="Radical_SAM_PqqE_MftC-like"/>
</dbReference>
<dbReference type="SFLD" id="SFLDG01387">
    <property type="entry name" value="BtrN-like_SPASM_domain_contain"/>
    <property type="match status" value="1"/>
</dbReference>
<dbReference type="InterPro" id="IPR023885">
    <property type="entry name" value="4Fe4S-binding_SPASM_dom"/>
</dbReference>
<evidence type="ECO:0000256" key="4">
    <source>
        <dbReference type="ARBA" id="ARBA00022723"/>
    </source>
</evidence>
<feature type="domain" description="Radical SAM core" evidence="7">
    <location>
        <begin position="32"/>
        <end position="264"/>
    </location>
</feature>
<comment type="caution">
    <text evidence="8">The sequence shown here is derived from an EMBL/GenBank/DDBJ whole genome shotgun (WGS) entry which is preliminary data.</text>
</comment>
<dbReference type="Gene3D" id="3.40.50.300">
    <property type="entry name" value="P-loop containing nucleotide triphosphate hydrolases"/>
    <property type="match status" value="1"/>
</dbReference>
<keyword evidence="2" id="KW-0004">4Fe-4S</keyword>
<keyword evidence="4" id="KW-0479">Metal-binding</keyword>
<evidence type="ECO:0000256" key="5">
    <source>
        <dbReference type="ARBA" id="ARBA00023004"/>
    </source>
</evidence>
<dbReference type="SUPFAM" id="SSF102114">
    <property type="entry name" value="Radical SAM enzymes"/>
    <property type="match status" value="1"/>
</dbReference>
<dbReference type="CDD" id="cd01335">
    <property type="entry name" value="Radical_SAM"/>
    <property type="match status" value="1"/>
</dbReference>
<dbReference type="RefSeq" id="WP_182583641.1">
    <property type="nucleotide sequence ID" value="NZ_JABVCQ010000012.1"/>
</dbReference>
<dbReference type="InterPro" id="IPR058240">
    <property type="entry name" value="rSAM_sf"/>
</dbReference>
<dbReference type="PROSITE" id="PS51918">
    <property type="entry name" value="RADICAL_SAM"/>
    <property type="match status" value="1"/>
</dbReference>